<accession>A0A0F9IF45</accession>
<dbReference type="EMBL" id="LAZR01019469">
    <property type="protein sequence ID" value="KKL92415.1"/>
    <property type="molecule type" value="Genomic_DNA"/>
</dbReference>
<organism evidence="1">
    <name type="scientific">marine sediment metagenome</name>
    <dbReference type="NCBI Taxonomy" id="412755"/>
    <lineage>
        <taxon>unclassified sequences</taxon>
        <taxon>metagenomes</taxon>
        <taxon>ecological metagenomes</taxon>
    </lineage>
</organism>
<gene>
    <name evidence="1" type="ORF">LCGC14_1884890</name>
</gene>
<sequence>MIMIAIDPGQGGGIAWTIAEGIQVEKMPQTTRDISDLLETLKAKAAEMPEPVFAWLENVGKYMPGNSGPSAVKFGGHCGELRGVLTALKIPFDKVLPAKWEHWLIGKPNYEKIPKEIQGKARKAILSKRKTERKNKIKEKAQQLNPNLKIILATSDAVGMLHYVCNK</sequence>
<proteinExistence type="predicted"/>
<name>A0A0F9IF45_9ZZZZ</name>
<dbReference type="AlphaFoldDB" id="A0A0F9IF45"/>
<comment type="caution">
    <text evidence="1">The sequence shown here is derived from an EMBL/GenBank/DDBJ whole genome shotgun (WGS) entry which is preliminary data.</text>
</comment>
<reference evidence="1" key="1">
    <citation type="journal article" date="2015" name="Nature">
        <title>Complex archaea that bridge the gap between prokaryotes and eukaryotes.</title>
        <authorList>
            <person name="Spang A."/>
            <person name="Saw J.H."/>
            <person name="Jorgensen S.L."/>
            <person name="Zaremba-Niedzwiedzka K."/>
            <person name="Martijn J."/>
            <person name="Lind A.E."/>
            <person name="van Eijk R."/>
            <person name="Schleper C."/>
            <person name="Guy L."/>
            <person name="Ettema T.J."/>
        </authorList>
    </citation>
    <scope>NUCLEOTIDE SEQUENCE</scope>
</reference>
<evidence type="ECO:0000313" key="1">
    <source>
        <dbReference type="EMBL" id="KKL92415.1"/>
    </source>
</evidence>
<protein>
    <submittedName>
        <fullName evidence="1">Uncharacterized protein</fullName>
    </submittedName>
</protein>